<proteinExistence type="predicted"/>
<evidence type="ECO:0008006" key="3">
    <source>
        <dbReference type="Google" id="ProtNLM"/>
    </source>
</evidence>
<name>A0ABS9TUR0_9PSEU</name>
<evidence type="ECO:0000313" key="1">
    <source>
        <dbReference type="EMBL" id="MCH6171966.1"/>
    </source>
</evidence>
<dbReference type="InterPro" id="IPR029058">
    <property type="entry name" value="AB_hydrolase_fold"/>
</dbReference>
<keyword evidence="2" id="KW-1185">Reference proteome</keyword>
<dbReference type="RefSeq" id="WP_241042773.1">
    <property type="nucleotide sequence ID" value="NZ_BAAAJF010000027.1"/>
</dbReference>
<gene>
    <name evidence="1" type="ORF">MMF94_40320</name>
</gene>
<sequence length="125" mass="12910">MTTSRTVDGPAGPLNVTIYGDPVLDGTVVLMHPINSAAMVWEHVSAVPRRPTAALDLRGHGGSTLQGPFTVEGSHVDDALDVLGLGWVHEVAALHSERLPMLGVPVRVGALIDEHIAGVGAGAGR</sequence>
<reference evidence="1 2" key="1">
    <citation type="submission" date="2022-03" db="EMBL/GenBank/DDBJ databases">
        <title>Pseudonocardia alaer sp. nov., a novel actinomycete isolated from reed forest soil.</title>
        <authorList>
            <person name="Wang L."/>
        </authorList>
    </citation>
    <scope>NUCLEOTIDE SEQUENCE [LARGE SCALE GENOMIC DNA]</scope>
    <source>
        <strain evidence="1 2">Y-16303</strain>
    </source>
</reference>
<organism evidence="1 2">
    <name type="scientific">Pseudonocardia alaniniphila</name>
    <dbReference type="NCBI Taxonomy" id="75291"/>
    <lineage>
        <taxon>Bacteria</taxon>
        <taxon>Bacillati</taxon>
        <taxon>Actinomycetota</taxon>
        <taxon>Actinomycetes</taxon>
        <taxon>Pseudonocardiales</taxon>
        <taxon>Pseudonocardiaceae</taxon>
        <taxon>Pseudonocardia</taxon>
    </lineage>
</organism>
<protein>
    <recommendedName>
        <fullName evidence="3">Alpha/beta hydrolase family protein</fullName>
    </recommendedName>
</protein>
<comment type="caution">
    <text evidence="1">The sequence shown here is derived from an EMBL/GenBank/DDBJ whole genome shotgun (WGS) entry which is preliminary data.</text>
</comment>
<accession>A0ABS9TUR0</accession>
<evidence type="ECO:0000313" key="2">
    <source>
        <dbReference type="Proteomes" id="UP001299970"/>
    </source>
</evidence>
<dbReference type="Gene3D" id="3.40.50.1820">
    <property type="entry name" value="alpha/beta hydrolase"/>
    <property type="match status" value="1"/>
</dbReference>
<dbReference type="EMBL" id="JAKXMK010000053">
    <property type="protein sequence ID" value="MCH6171966.1"/>
    <property type="molecule type" value="Genomic_DNA"/>
</dbReference>
<dbReference type="Proteomes" id="UP001299970">
    <property type="component" value="Unassembled WGS sequence"/>
</dbReference>
<dbReference type="SUPFAM" id="SSF53474">
    <property type="entry name" value="alpha/beta-Hydrolases"/>
    <property type="match status" value="1"/>
</dbReference>